<name>A0A453Q2D8_AEGTS</name>
<organism evidence="1 2">
    <name type="scientific">Aegilops tauschii subsp. strangulata</name>
    <name type="common">Goatgrass</name>
    <dbReference type="NCBI Taxonomy" id="200361"/>
    <lineage>
        <taxon>Eukaryota</taxon>
        <taxon>Viridiplantae</taxon>
        <taxon>Streptophyta</taxon>
        <taxon>Embryophyta</taxon>
        <taxon>Tracheophyta</taxon>
        <taxon>Spermatophyta</taxon>
        <taxon>Magnoliopsida</taxon>
        <taxon>Liliopsida</taxon>
        <taxon>Poales</taxon>
        <taxon>Poaceae</taxon>
        <taxon>BOP clade</taxon>
        <taxon>Pooideae</taxon>
        <taxon>Triticodae</taxon>
        <taxon>Triticeae</taxon>
        <taxon>Triticinae</taxon>
        <taxon>Aegilops</taxon>
    </lineage>
</organism>
<sequence length="43" mass="4833">SVAIHSIPFSVEDITNAIQEKDFSDVKPAEELLENPAFQFLQD</sequence>
<dbReference type="Proteomes" id="UP000015105">
    <property type="component" value="Chromosome 6D"/>
</dbReference>
<reference evidence="1" key="5">
    <citation type="journal article" date="2021" name="G3 (Bethesda)">
        <title>Aegilops tauschii genome assembly Aet v5.0 features greater sequence contiguity and improved annotation.</title>
        <authorList>
            <person name="Wang L."/>
            <person name="Zhu T."/>
            <person name="Rodriguez J.C."/>
            <person name="Deal K.R."/>
            <person name="Dubcovsky J."/>
            <person name="McGuire P.E."/>
            <person name="Lux T."/>
            <person name="Spannagl M."/>
            <person name="Mayer K.F.X."/>
            <person name="Baldrich P."/>
            <person name="Meyers B.C."/>
            <person name="Huo N."/>
            <person name="Gu Y.Q."/>
            <person name="Zhou H."/>
            <person name="Devos K.M."/>
            <person name="Bennetzen J.L."/>
            <person name="Unver T."/>
            <person name="Budak H."/>
            <person name="Gulick P.J."/>
            <person name="Galiba G."/>
            <person name="Kalapos B."/>
            <person name="Nelson D.R."/>
            <person name="Li P."/>
            <person name="You F.M."/>
            <person name="Luo M.C."/>
            <person name="Dvorak J."/>
        </authorList>
    </citation>
    <scope>NUCLEOTIDE SEQUENCE [LARGE SCALE GENOMIC DNA]</scope>
    <source>
        <strain evidence="1">cv. AL8/78</strain>
    </source>
</reference>
<reference evidence="1" key="4">
    <citation type="submission" date="2019-03" db="UniProtKB">
        <authorList>
            <consortium name="EnsemblPlants"/>
        </authorList>
    </citation>
    <scope>IDENTIFICATION</scope>
</reference>
<proteinExistence type="predicted"/>
<dbReference type="AlphaFoldDB" id="A0A453Q2D8"/>
<dbReference type="EnsemblPlants" id="AET6Gv20954700.44">
    <property type="protein sequence ID" value="AET6Gv20954700.44"/>
    <property type="gene ID" value="AET6Gv20954700"/>
</dbReference>
<protein>
    <submittedName>
        <fullName evidence="1">Uncharacterized protein</fullName>
    </submittedName>
</protein>
<accession>A0A453Q2D8</accession>
<evidence type="ECO:0000313" key="2">
    <source>
        <dbReference type="Proteomes" id="UP000015105"/>
    </source>
</evidence>
<dbReference type="Gramene" id="AET6Gv20954700.44">
    <property type="protein sequence ID" value="AET6Gv20954700.44"/>
    <property type="gene ID" value="AET6Gv20954700"/>
</dbReference>
<reference evidence="2" key="2">
    <citation type="journal article" date="2017" name="Nat. Plants">
        <title>The Aegilops tauschii genome reveals multiple impacts of transposons.</title>
        <authorList>
            <person name="Zhao G."/>
            <person name="Zou C."/>
            <person name="Li K."/>
            <person name="Wang K."/>
            <person name="Li T."/>
            <person name="Gao L."/>
            <person name="Zhang X."/>
            <person name="Wang H."/>
            <person name="Yang Z."/>
            <person name="Liu X."/>
            <person name="Jiang W."/>
            <person name="Mao L."/>
            <person name="Kong X."/>
            <person name="Jiao Y."/>
            <person name="Jia J."/>
        </authorList>
    </citation>
    <scope>NUCLEOTIDE SEQUENCE [LARGE SCALE GENOMIC DNA]</scope>
    <source>
        <strain evidence="2">cv. AL8/78</strain>
    </source>
</reference>
<evidence type="ECO:0000313" key="1">
    <source>
        <dbReference type="EnsemblPlants" id="AET6Gv20954700.44"/>
    </source>
</evidence>
<keyword evidence="2" id="KW-1185">Reference proteome</keyword>
<reference evidence="2" key="1">
    <citation type="journal article" date="2014" name="Science">
        <title>Ancient hybridizations among the ancestral genomes of bread wheat.</title>
        <authorList>
            <consortium name="International Wheat Genome Sequencing Consortium,"/>
            <person name="Marcussen T."/>
            <person name="Sandve S.R."/>
            <person name="Heier L."/>
            <person name="Spannagl M."/>
            <person name="Pfeifer M."/>
            <person name="Jakobsen K.S."/>
            <person name="Wulff B.B."/>
            <person name="Steuernagel B."/>
            <person name="Mayer K.F."/>
            <person name="Olsen O.A."/>
        </authorList>
    </citation>
    <scope>NUCLEOTIDE SEQUENCE [LARGE SCALE GENOMIC DNA]</scope>
    <source>
        <strain evidence="2">cv. AL8/78</strain>
    </source>
</reference>
<reference evidence="1" key="3">
    <citation type="journal article" date="2017" name="Nature">
        <title>Genome sequence of the progenitor of the wheat D genome Aegilops tauschii.</title>
        <authorList>
            <person name="Luo M.C."/>
            <person name="Gu Y.Q."/>
            <person name="Puiu D."/>
            <person name="Wang H."/>
            <person name="Twardziok S.O."/>
            <person name="Deal K.R."/>
            <person name="Huo N."/>
            <person name="Zhu T."/>
            <person name="Wang L."/>
            <person name="Wang Y."/>
            <person name="McGuire P.E."/>
            <person name="Liu S."/>
            <person name="Long H."/>
            <person name="Ramasamy R.K."/>
            <person name="Rodriguez J.C."/>
            <person name="Van S.L."/>
            <person name="Yuan L."/>
            <person name="Wang Z."/>
            <person name="Xia Z."/>
            <person name="Xiao L."/>
            <person name="Anderson O.D."/>
            <person name="Ouyang S."/>
            <person name="Liang Y."/>
            <person name="Zimin A.V."/>
            <person name="Pertea G."/>
            <person name="Qi P."/>
            <person name="Bennetzen J.L."/>
            <person name="Dai X."/>
            <person name="Dawson M.W."/>
            <person name="Muller H.G."/>
            <person name="Kugler K."/>
            <person name="Rivarola-Duarte L."/>
            <person name="Spannagl M."/>
            <person name="Mayer K.F.X."/>
            <person name="Lu F.H."/>
            <person name="Bevan M.W."/>
            <person name="Leroy P."/>
            <person name="Li P."/>
            <person name="You F.M."/>
            <person name="Sun Q."/>
            <person name="Liu Z."/>
            <person name="Lyons E."/>
            <person name="Wicker T."/>
            <person name="Salzberg S.L."/>
            <person name="Devos K.M."/>
            <person name="Dvorak J."/>
        </authorList>
    </citation>
    <scope>NUCLEOTIDE SEQUENCE [LARGE SCALE GENOMIC DNA]</scope>
    <source>
        <strain evidence="1">cv. AL8/78</strain>
    </source>
</reference>